<dbReference type="SUPFAM" id="SSF101801">
    <property type="entry name" value="Surface presentation of antigens (SPOA)"/>
    <property type="match status" value="1"/>
</dbReference>
<keyword evidence="9" id="KW-0282">Flagellum</keyword>
<dbReference type="InterPro" id="IPR001172">
    <property type="entry name" value="FliN_T3SS_HrcQb"/>
</dbReference>
<dbReference type="KEGG" id="abac:LuPra_03659"/>
<keyword evidence="7" id="KW-0472">Membrane</keyword>
<evidence type="ECO:0000256" key="4">
    <source>
        <dbReference type="ARBA" id="ARBA00022475"/>
    </source>
</evidence>
<dbReference type="GO" id="GO:0009425">
    <property type="term" value="C:bacterial-type flagellum basal body"/>
    <property type="evidence" value="ECO:0007669"/>
    <property type="project" value="InterPro"/>
</dbReference>
<accession>A0A143PRI6</accession>
<gene>
    <name evidence="9" type="primary">fliN_2</name>
    <name evidence="9" type="ORF">LuPra_03659</name>
</gene>
<dbReference type="PANTHER" id="PTHR43484:SF1">
    <property type="entry name" value="FLAGELLAR MOTOR SWITCH PROTEIN FLIN"/>
    <property type="match status" value="1"/>
</dbReference>
<organism evidence="9 10">
    <name type="scientific">Luteitalea pratensis</name>
    <dbReference type="NCBI Taxonomy" id="1855912"/>
    <lineage>
        <taxon>Bacteria</taxon>
        <taxon>Pseudomonadati</taxon>
        <taxon>Acidobacteriota</taxon>
        <taxon>Vicinamibacteria</taxon>
        <taxon>Vicinamibacterales</taxon>
        <taxon>Vicinamibacteraceae</taxon>
        <taxon>Luteitalea</taxon>
    </lineage>
</organism>
<evidence type="ECO:0000259" key="8">
    <source>
        <dbReference type="Pfam" id="PF01052"/>
    </source>
</evidence>
<dbReference type="Proteomes" id="UP000076079">
    <property type="component" value="Chromosome"/>
</dbReference>
<evidence type="ECO:0000256" key="5">
    <source>
        <dbReference type="ARBA" id="ARBA00022500"/>
    </source>
</evidence>
<keyword evidence="6" id="KW-0283">Flagellar rotation</keyword>
<dbReference type="PRINTS" id="PR00956">
    <property type="entry name" value="FLGMOTORFLIN"/>
</dbReference>
<dbReference type="GO" id="GO:0071973">
    <property type="term" value="P:bacterial-type flagellum-dependent cell motility"/>
    <property type="evidence" value="ECO:0007669"/>
    <property type="project" value="InterPro"/>
</dbReference>
<comment type="subcellular location">
    <subcellularLocation>
        <location evidence="1">Cell membrane</location>
        <topology evidence="1">Peripheral membrane protein</topology>
        <orientation evidence="1">Cytoplasmic side</orientation>
    </subcellularLocation>
</comment>
<dbReference type="InterPro" id="IPR001543">
    <property type="entry name" value="FliN-like_C"/>
</dbReference>
<protein>
    <recommendedName>
        <fullName evidence="3">Flagellar motor switch protein FliN</fullName>
    </recommendedName>
</protein>
<dbReference type="EMBL" id="CP015136">
    <property type="protein sequence ID" value="AMY10429.1"/>
    <property type="molecule type" value="Genomic_DNA"/>
</dbReference>
<keyword evidence="9" id="KW-0969">Cilium</keyword>
<keyword evidence="10" id="KW-1185">Reference proteome</keyword>
<dbReference type="InterPro" id="IPR051469">
    <property type="entry name" value="FliN/MopA/SpaO"/>
</dbReference>
<evidence type="ECO:0000256" key="2">
    <source>
        <dbReference type="ARBA" id="ARBA00009226"/>
    </source>
</evidence>
<reference evidence="9 10" key="1">
    <citation type="journal article" date="2016" name="Genome Announc.">
        <title>First Complete Genome Sequence of a Subdivision 6 Acidobacterium Strain.</title>
        <authorList>
            <person name="Huang S."/>
            <person name="Vieira S."/>
            <person name="Bunk B."/>
            <person name="Riedel T."/>
            <person name="Sproer C."/>
            <person name="Overmann J."/>
        </authorList>
    </citation>
    <scope>NUCLEOTIDE SEQUENCE [LARGE SCALE GENOMIC DNA]</scope>
    <source>
        <strain evidence="10">DSM 100886 HEG_-6_39</strain>
    </source>
</reference>
<dbReference type="Gene3D" id="2.30.330.10">
    <property type="entry name" value="SpoA-like"/>
    <property type="match status" value="1"/>
</dbReference>
<dbReference type="AlphaFoldDB" id="A0A143PRI6"/>
<evidence type="ECO:0000256" key="3">
    <source>
        <dbReference type="ARBA" id="ARBA00021897"/>
    </source>
</evidence>
<dbReference type="GO" id="GO:0006935">
    <property type="term" value="P:chemotaxis"/>
    <property type="evidence" value="ECO:0007669"/>
    <property type="project" value="UniProtKB-KW"/>
</dbReference>
<sequence length="100" mass="10531">MSSSPTSSSSSDLSLPPALAGFGDVRLRVDVILGRGTMTLRACLGLQRGSVVRLSQSAGQDLFVLVNDVPVARGEVVIIDDSVSLRLTEFRQKTATEALA</sequence>
<comment type="similarity">
    <text evidence="2">Belongs to the FliN/MopA/SpaO family.</text>
</comment>
<evidence type="ECO:0000313" key="9">
    <source>
        <dbReference type="EMBL" id="AMY10429.1"/>
    </source>
</evidence>
<dbReference type="Pfam" id="PF01052">
    <property type="entry name" value="FliMN_C"/>
    <property type="match status" value="1"/>
</dbReference>
<proteinExistence type="inferred from homology"/>
<dbReference type="STRING" id="1855912.LuPra_03659"/>
<dbReference type="GO" id="GO:0003774">
    <property type="term" value="F:cytoskeletal motor activity"/>
    <property type="evidence" value="ECO:0007669"/>
    <property type="project" value="InterPro"/>
</dbReference>
<evidence type="ECO:0000256" key="6">
    <source>
        <dbReference type="ARBA" id="ARBA00022779"/>
    </source>
</evidence>
<keyword evidence="4" id="KW-1003">Cell membrane</keyword>
<evidence type="ECO:0000313" key="10">
    <source>
        <dbReference type="Proteomes" id="UP000076079"/>
    </source>
</evidence>
<reference evidence="10" key="2">
    <citation type="submission" date="2016-04" db="EMBL/GenBank/DDBJ databases">
        <title>First Complete Genome Sequence of a Subdivision 6 Acidobacterium.</title>
        <authorList>
            <person name="Huang S."/>
            <person name="Vieira S."/>
            <person name="Bunk B."/>
            <person name="Riedel T."/>
            <person name="Sproeer C."/>
            <person name="Overmann J."/>
        </authorList>
    </citation>
    <scope>NUCLEOTIDE SEQUENCE [LARGE SCALE GENOMIC DNA]</scope>
    <source>
        <strain evidence="10">DSM 100886 HEG_-6_39</strain>
    </source>
</reference>
<evidence type="ECO:0000256" key="7">
    <source>
        <dbReference type="ARBA" id="ARBA00023136"/>
    </source>
</evidence>
<dbReference type="GO" id="GO:0005886">
    <property type="term" value="C:plasma membrane"/>
    <property type="evidence" value="ECO:0007669"/>
    <property type="project" value="UniProtKB-SubCell"/>
</dbReference>
<dbReference type="PANTHER" id="PTHR43484">
    <property type="match status" value="1"/>
</dbReference>
<keyword evidence="9" id="KW-0966">Cell projection</keyword>
<name>A0A143PRI6_LUTPR</name>
<evidence type="ECO:0000256" key="1">
    <source>
        <dbReference type="ARBA" id="ARBA00004413"/>
    </source>
</evidence>
<feature type="domain" description="Flagellar motor switch protein FliN-like C-terminal" evidence="8">
    <location>
        <begin position="24"/>
        <end position="90"/>
    </location>
</feature>
<keyword evidence="5" id="KW-0145">Chemotaxis</keyword>
<dbReference type="InterPro" id="IPR036429">
    <property type="entry name" value="SpoA-like_sf"/>
</dbReference>